<organism evidence="2 3">
    <name type="scientific">Halosimplex aquaticum</name>
    <dbReference type="NCBI Taxonomy" id="3026162"/>
    <lineage>
        <taxon>Archaea</taxon>
        <taxon>Methanobacteriati</taxon>
        <taxon>Methanobacteriota</taxon>
        <taxon>Stenosarchaea group</taxon>
        <taxon>Halobacteria</taxon>
        <taxon>Halobacteriales</taxon>
        <taxon>Haloarculaceae</taxon>
        <taxon>Halosimplex</taxon>
    </lineage>
</organism>
<evidence type="ECO:0000313" key="2">
    <source>
        <dbReference type="EMBL" id="MFC7143146.1"/>
    </source>
</evidence>
<evidence type="ECO:0000313" key="3">
    <source>
        <dbReference type="Proteomes" id="UP001596432"/>
    </source>
</evidence>
<accession>A0ABD5Y8D8</accession>
<gene>
    <name evidence="2" type="ORF">ACFQMA_25470</name>
</gene>
<dbReference type="Pfam" id="PF26277">
    <property type="entry name" value="DUF8076"/>
    <property type="match status" value="1"/>
</dbReference>
<comment type="caution">
    <text evidence="2">The sequence shown here is derived from an EMBL/GenBank/DDBJ whole genome shotgun (WGS) entry which is preliminary data.</text>
</comment>
<dbReference type="AlphaFoldDB" id="A0ABD5Y8D8"/>
<dbReference type="EMBL" id="JBHTAS010000003">
    <property type="protein sequence ID" value="MFC7143146.1"/>
    <property type="molecule type" value="Genomic_DNA"/>
</dbReference>
<proteinExistence type="predicted"/>
<feature type="domain" description="DUF8076" evidence="1">
    <location>
        <begin position="8"/>
        <end position="93"/>
    </location>
</feature>
<name>A0ABD5Y8D8_9EURY</name>
<dbReference type="Proteomes" id="UP001596432">
    <property type="component" value="Unassembled WGS sequence"/>
</dbReference>
<keyword evidence="3" id="KW-1185">Reference proteome</keyword>
<sequence length="134" mass="15215">MSDIDAVAGMYNIIVSGERESADYRVPVDEFLSKLENRDLPDEICVVGLEDVLTDEDDIRDRLVSTMRKEMDYLNSQRPLPTIQFVVEGTFRVLAIPSKLKLTMSSTLCARSLADRSRNETRVGLLLHSGYNRF</sequence>
<reference evidence="2 3" key="1">
    <citation type="journal article" date="2019" name="Int. J. Syst. Evol. Microbiol.">
        <title>The Global Catalogue of Microorganisms (GCM) 10K type strain sequencing project: providing services to taxonomists for standard genome sequencing and annotation.</title>
        <authorList>
            <consortium name="The Broad Institute Genomics Platform"/>
            <consortium name="The Broad Institute Genome Sequencing Center for Infectious Disease"/>
            <person name="Wu L."/>
            <person name="Ma J."/>
        </authorList>
    </citation>
    <scope>NUCLEOTIDE SEQUENCE [LARGE SCALE GENOMIC DNA]</scope>
    <source>
        <strain evidence="2 3">XZYJT29</strain>
    </source>
</reference>
<evidence type="ECO:0000259" key="1">
    <source>
        <dbReference type="Pfam" id="PF26277"/>
    </source>
</evidence>
<dbReference type="RefSeq" id="WP_382262014.1">
    <property type="nucleotide sequence ID" value="NZ_JBHTAS010000003.1"/>
</dbReference>
<dbReference type="InterPro" id="IPR058389">
    <property type="entry name" value="DUF8076"/>
</dbReference>
<protein>
    <recommendedName>
        <fullName evidence="1">DUF8076 domain-containing protein</fullName>
    </recommendedName>
</protein>